<comment type="caution">
    <text evidence="1">The sequence shown here is derived from an EMBL/GenBank/DDBJ whole genome shotgun (WGS) entry which is preliminary data.</text>
</comment>
<dbReference type="Gene3D" id="1.20.910.10">
    <property type="entry name" value="Heme oxygenase-like"/>
    <property type="match status" value="1"/>
</dbReference>
<organism evidence="1 2">
    <name type="scientific">Runella defluvii</name>
    <dbReference type="NCBI Taxonomy" id="370973"/>
    <lineage>
        <taxon>Bacteria</taxon>
        <taxon>Pseudomonadati</taxon>
        <taxon>Bacteroidota</taxon>
        <taxon>Cytophagia</taxon>
        <taxon>Cytophagales</taxon>
        <taxon>Spirosomataceae</taxon>
        <taxon>Runella</taxon>
    </lineage>
</organism>
<sequence length="265" mass="30082">MNPSIEQINLRIQPLRQQIINHPIYAAIDSIDDLKIFMQYHVYAVWDFMSLLKSLQQSLTCTTVPWYPKGSADTRFLINEIVVGEESDVDLEGNRKSHFELYLDAMHQAKADTQPVLDFIQHFLTSGQLSNAFQLAGTPAAAANFVTHTFDVINSKKDHLQAAVFTFGREDLIPNMFVSMVNDLNQTSPDNISIFKYYLERHIEVDGDHHSHLAIQMTENLCGTNAAFWQEAEEAVVASLEQRLALWEGAYHDILAKKSELTINV</sequence>
<keyword evidence="2" id="KW-1185">Reference proteome</keyword>
<evidence type="ECO:0000313" key="1">
    <source>
        <dbReference type="EMBL" id="MBB3840086.1"/>
    </source>
</evidence>
<dbReference type="Proteomes" id="UP000541352">
    <property type="component" value="Unassembled WGS sequence"/>
</dbReference>
<dbReference type="RefSeq" id="WP_183976840.1">
    <property type="nucleotide sequence ID" value="NZ_JACIBY010000009.1"/>
</dbReference>
<evidence type="ECO:0008006" key="3">
    <source>
        <dbReference type="Google" id="ProtNLM"/>
    </source>
</evidence>
<evidence type="ECO:0000313" key="2">
    <source>
        <dbReference type="Proteomes" id="UP000541352"/>
    </source>
</evidence>
<proteinExistence type="predicted"/>
<dbReference type="SUPFAM" id="SSF48613">
    <property type="entry name" value="Heme oxygenase-like"/>
    <property type="match status" value="1"/>
</dbReference>
<dbReference type="EMBL" id="JACIBY010000009">
    <property type="protein sequence ID" value="MBB3840086.1"/>
    <property type="molecule type" value="Genomic_DNA"/>
</dbReference>
<dbReference type="InterPro" id="IPR024423">
    <property type="entry name" value="DUF3050"/>
</dbReference>
<protein>
    <recommendedName>
        <fullName evidence="3">DUF3050 domain-containing protein</fullName>
    </recommendedName>
</protein>
<gene>
    <name evidence="1" type="ORF">FHS57_004099</name>
</gene>
<dbReference type="Pfam" id="PF11251">
    <property type="entry name" value="DUF3050"/>
    <property type="match status" value="1"/>
</dbReference>
<accession>A0A7W5ZQA8</accession>
<reference evidence="1 2" key="1">
    <citation type="submission" date="2020-08" db="EMBL/GenBank/DDBJ databases">
        <title>Genomic Encyclopedia of Type Strains, Phase IV (KMG-IV): sequencing the most valuable type-strain genomes for metagenomic binning, comparative biology and taxonomic classification.</title>
        <authorList>
            <person name="Goeker M."/>
        </authorList>
    </citation>
    <scope>NUCLEOTIDE SEQUENCE [LARGE SCALE GENOMIC DNA]</scope>
    <source>
        <strain evidence="1 2">DSM 17976</strain>
    </source>
</reference>
<dbReference type="InterPro" id="IPR016084">
    <property type="entry name" value="Haem_Oase-like_multi-hlx"/>
</dbReference>
<name>A0A7W5ZQA8_9BACT</name>
<dbReference type="AlphaFoldDB" id="A0A7W5ZQA8"/>